<proteinExistence type="predicted"/>
<protein>
    <submittedName>
        <fullName evidence="2">Uncharacterized protein</fullName>
    </submittedName>
</protein>
<name>A0A8H7MBD2_9PLEO</name>
<accession>A0A8H7MBD2</accession>
<feature type="transmembrane region" description="Helical" evidence="1">
    <location>
        <begin position="36"/>
        <end position="56"/>
    </location>
</feature>
<evidence type="ECO:0000313" key="2">
    <source>
        <dbReference type="EMBL" id="KAF9690591.1"/>
    </source>
</evidence>
<comment type="caution">
    <text evidence="2">The sequence shown here is derived from an EMBL/GenBank/DDBJ whole genome shotgun (WGS) entry which is preliminary data.</text>
</comment>
<reference evidence="2" key="2">
    <citation type="submission" date="2020-09" db="EMBL/GenBank/DDBJ databases">
        <title>Reference genome assembly for Australian Ascochyta lentis isolate Al4.</title>
        <authorList>
            <person name="Lee R.C."/>
            <person name="Farfan-Caceres L.M."/>
            <person name="Debler J.W."/>
            <person name="Williams A.H."/>
            <person name="Henares B.M."/>
        </authorList>
    </citation>
    <scope>NUCLEOTIDE SEQUENCE</scope>
    <source>
        <strain evidence="2">Al4</strain>
    </source>
</reference>
<keyword evidence="3" id="KW-1185">Reference proteome</keyword>
<evidence type="ECO:0000256" key="1">
    <source>
        <dbReference type="SAM" id="Phobius"/>
    </source>
</evidence>
<keyword evidence="1" id="KW-1133">Transmembrane helix</keyword>
<gene>
    <name evidence="2" type="ORF">EKO04_011407</name>
</gene>
<reference evidence="2" key="1">
    <citation type="submission" date="2018-12" db="EMBL/GenBank/DDBJ databases">
        <authorList>
            <person name="Syme R.A."/>
            <person name="Farfan-Caceres L."/>
            <person name="Lichtenzveig J."/>
        </authorList>
    </citation>
    <scope>NUCLEOTIDE SEQUENCE</scope>
    <source>
        <strain evidence="2">Al4</strain>
    </source>
</reference>
<keyword evidence="1" id="KW-0472">Membrane</keyword>
<dbReference type="EMBL" id="RZGK01000023">
    <property type="protein sequence ID" value="KAF9690591.1"/>
    <property type="molecule type" value="Genomic_DNA"/>
</dbReference>
<evidence type="ECO:0000313" key="3">
    <source>
        <dbReference type="Proteomes" id="UP000651452"/>
    </source>
</evidence>
<organism evidence="2 3">
    <name type="scientific">Ascochyta lentis</name>
    <dbReference type="NCBI Taxonomy" id="205686"/>
    <lineage>
        <taxon>Eukaryota</taxon>
        <taxon>Fungi</taxon>
        <taxon>Dikarya</taxon>
        <taxon>Ascomycota</taxon>
        <taxon>Pezizomycotina</taxon>
        <taxon>Dothideomycetes</taxon>
        <taxon>Pleosporomycetidae</taxon>
        <taxon>Pleosporales</taxon>
        <taxon>Pleosporineae</taxon>
        <taxon>Didymellaceae</taxon>
        <taxon>Ascochyta</taxon>
    </lineage>
</organism>
<keyword evidence="1" id="KW-0812">Transmembrane</keyword>
<dbReference type="Proteomes" id="UP000651452">
    <property type="component" value="Unassembled WGS sequence"/>
</dbReference>
<sequence length="174" mass="19587">MTASAGTAIIRASLKNVMYCFIGSPAACYRIRTSCIASPGFMLLFALVGGLCSTWARHTLLRGMSTPSRPPEREGMPQLANFSSYLLRDEELEKSQPGHSRLEHELARSELLRYVELPFIAPKLHLLRTSWSSFQIMAQHHSWPRMQSCYKGPHVFGVSISSRGNDAECRSWRV</sequence>
<dbReference type="AlphaFoldDB" id="A0A8H7MBD2"/>